<dbReference type="Proteomes" id="UP000256661">
    <property type="component" value="Unassembled WGS sequence"/>
</dbReference>
<feature type="region of interest" description="Disordered" evidence="1">
    <location>
        <begin position="38"/>
        <end position="65"/>
    </location>
</feature>
<evidence type="ECO:0000313" key="4">
    <source>
        <dbReference type="Proteomes" id="UP000256661"/>
    </source>
</evidence>
<proteinExistence type="predicted"/>
<evidence type="ECO:0000256" key="1">
    <source>
        <dbReference type="SAM" id="MobiDB-lite"/>
    </source>
</evidence>
<comment type="caution">
    <text evidence="3">The sequence shown here is derived from an EMBL/GenBank/DDBJ whole genome shotgun (WGS) entry which is preliminary data.</text>
</comment>
<keyword evidence="2" id="KW-1133">Transmembrane helix</keyword>
<name>A0A3D9SJY1_9ACTN</name>
<sequence length="65" mass="7141">METIVRVSVSVLVTVVYALLVVPVGLVVRLVRDPLRRTPDPAADTYWTYEEGGPPRPPGAGRRRA</sequence>
<reference evidence="3 4" key="1">
    <citation type="submission" date="2018-08" db="EMBL/GenBank/DDBJ databases">
        <title>Sequencing the genomes of 1000 actinobacteria strains.</title>
        <authorList>
            <person name="Klenk H.-P."/>
        </authorList>
    </citation>
    <scope>NUCLEOTIDE SEQUENCE [LARGE SCALE GENOMIC DNA]</scope>
    <source>
        <strain evidence="3 4">DSM 43927</strain>
    </source>
</reference>
<accession>A0A3D9SJY1</accession>
<evidence type="ECO:0000256" key="2">
    <source>
        <dbReference type="SAM" id="Phobius"/>
    </source>
</evidence>
<dbReference type="EMBL" id="QTTT01000001">
    <property type="protein sequence ID" value="REE96248.1"/>
    <property type="molecule type" value="Genomic_DNA"/>
</dbReference>
<protein>
    <submittedName>
        <fullName evidence="3">Uncharacterized protein</fullName>
    </submittedName>
</protein>
<organism evidence="3 4">
    <name type="scientific">Thermomonospora umbrina</name>
    <dbReference type="NCBI Taxonomy" id="111806"/>
    <lineage>
        <taxon>Bacteria</taxon>
        <taxon>Bacillati</taxon>
        <taxon>Actinomycetota</taxon>
        <taxon>Actinomycetes</taxon>
        <taxon>Streptosporangiales</taxon>
        <taxon>Thermomonosporaceae</taxon>
        <taxon>Thermomonospora</taxon>
    </lineage>
</organism>
<keyword evidence="2" id="KW-0812">Transmembrane</keyword>
<dbReference type="AlphaFoldDB" id="A0A3D9SJY1"/>
<gene>
    <name evidence="3" type="ORF">DFJ69_1678</name>
</gene>
<feature type="transmembrane region" description="Helical" evidence="2">
    <location>
        <begin position="6"/>
        <end position="28"/>
    </location>
</feature>
<keyword evidence="4" id="KW-1185">Reference proteome</keyword>
<evidence type="ECO:0000313" key="3">
    <source>
        <dbReference type="EMBL" id="REE96248.1"/>
    </source>
</evidence>
<keyword evidence="2" id="KW-0472">Membrane</keyword>